<comment type="caution">
    <text evidence="2">The sequence shown here is derived from an EMBL/GenBank/DDBJ whole genome shotgun (WGS) entry which is preliminary data.</text>
</comment>
<dbReference type="Proteomes" id="UP001251870">
    <property type="component" value="Unassembled WGS sequence"/>
</dbReference>
<name>A0ABU2DT98_9MICC</name>
<accession>A0ABU2DT98</accession>
<proteinExistence type="predicted"/>
<evidence type="ECO:0000313" key="2">
    <source>
        <dbReference type="EMBL" id="MDR8019601.1"/>
    </source>
</evidence>
<evidence type="ECO:0000256" key="1">
    <source>
        <dbReference type="SAM" id="Phobius"/>
    </source>
</evidence>
<dbReference type="EMBL" id="JAVKGR010000009">
    <property type="protein sequence ID" value="MDR8019601.1"/>
    <property type="molecule type" value="Genomic_DNA"/>
</dbReference>
<feature type="transmembrane region" description="Helical" evidence="1">
    <location>
        <begin position="26"/>
        <end position="47"/>
    </location>
</feature>
<organism evidence="2 3">
    <name type="scientific">Nesterenkonia aerolata</name>
    <dbReference type="NCBI Taxonomy" id="3074079"/>
    <lineage>
        <taxon>Bacteria</taxon>
        <taxon>Bacillati</taxon>
        <taxon>Actinomycetota</taxon>
        <taxon>Actinomycetes</taxon>
        <taxon>Micrococcales</taxon>
        <taxon>Micrococcaceae</taxon>
        <taxon>Nesterenkonia</taxon>
    </lineage>
</organism>
<keyword evidence="1" id="KW-0472">Membrane</keyword>
<protein>
    <recommendedName>
        <fullName evidence="4">5-bromo-4-chloroindolyl phosphate hydrolysis protein</fullName>
    </recommendedName>
</protein>
<keyword evidence="1" id="KW-0812">Transmembrane</keyword>
<sequence>MPVIVPLLAALVAAVLVTVVLLPNPWALLAGLVVGGAIGGGTAGLLVRTGQARDSLEPGRRSSEQLKLDSRLDGIDRTVRARAADLPPAAQGQLRMMIVGLGEIVDRWPELERLPEHREGVRRMVERHLPRTLEVFLALPDRDKPRYAGEFKEQIGVLAEAVAKTRDRVVARDLNALRTNRWLLEEALTDPEERLFKRHGL</sequence>
<evidence type="ECO:0000313" key="3">
    <source>
        <dbReference type="Proteomes" id="UP001251870"/>
    </source>
</evidence>
<dbReference type="RefSeq" id="WP_310548596.1">
    <property type="nucleotide sequence ID" value="NZ_JAVKGR010000009.1"/>
</dbReference>
<keyword evidence="1" id="KW-1133">Transmembrane helix</keyword>
<evidence type="ECO:0008006" key="4">
    <source>
        <dbReference type="Google" id="ProtNLM"/>
    </source>
</evidence>
<keyword evidence="3" id="KW-1185">Reference proteome</keyword>
<reference evidence="2 3" key="1">
    <citation type="submission" date="2023-09" db="EMBL/GenBank/DDBJ databases">
        <title>Description of three actinobacteria isolated from air of manufacturing shop in a pharmaceutical factory.</title>
        <authorList>
            <person name="Zhang D.-F."/>
        </authorList>
    </citation>
    <scope>NUCLEOTIDE SEQUENCE [LARGE SCALE GENOMIC DNA]</scope>
    <source>
        <strain evidence="2 3">LY-0111</strain>
    </source>
</reference>
<gene>
    <name evidence="2" type="ORF">RIL96_08495</name>
</gene>